<dbReference type="HAMAP" id="MF_00317">
    <property type="entry name" value="DNApol_clamp_arch"/>
    <property type="match status" value="1"/>
</dbReference>
<dbReference type="PANTHER" id="PTHR11352:SF0">
    <property type="entry name" value="PROLIFERATING CELL NUCLEAR ANTIGEN"/>
    <property type="match status" value="1"/>
</dbReference>
<reference evidence="5" key="1">
    <citation type="journal article" date="2014" name="Int. J. Syst. Evol. Microbiol.">
        <title>Complete genome sequence of Corynebacterium casei LMG S-19264T (=DSM 44701T), isolated from a smear-ripened cheese.</title>
        <authorList>
            <consortium name="US DOE Joint Genome Institute (JGI-PGF)"/>
            <person name="Walter F."/>
            <person name="Albersmeier A."/>
            <person name="Kalinowski J."/>
            <person name="Ruckert C."/>
        </authorList>
    </citation>
    <scope>NUCLEOTIDE SEQUENCE</scope>
    <source>
        <strain evidence="5">JCM 19596</strain>
    </source>
</reference>
<dbReference type="GO" id="GO:0030337">
    <property type="term" value="F:DNA polymerase processivity factor activity"/>
    <property type="evidence" value="ECO:0007669"/>
    <property type="project" value="UniProtKB-UniRule"/>
</dbReference>
<dbReference type="PROSITE" id="PS01251">
    <property type="entry name" value="PCNA_1"/>
    <property type="match status" value="1"/>
</dbReference>
<proteinExistence type="inferred from homology"/>
<dbReference type="Proteomes" id="UP000607197">
    <property type="component" value="Unassembled WGS sequence"/>
</dbReference>
<keyword evidence="2 3" id="KW-0238">DNA-binding</keyword>
<gene>
    <name evidence="3" type="primary">pcn</name>
    <name evidence="5" type="ORF">GCM10009039_14950</name>
</gene>
<comment type="function">
    <text evidence="3">Sliding clamp subunit that acts as a moving platform for DNA processing. Responsible for tethering the catalytic subunit of DNA polymerase and other proteins to DNA during high-speed replication.</text>
</comment>
<keyword evidence="1 3" id="KW-0235">DNA replication</keyword>
<dbReference type="InterPro" id="IPR000730">
    <property type="entry name" value="Pr_cel_nuc_antig"/>
</dbReference>
<dbReference type="SUPFAM" id="SSF55979">
    <property type="entry name" value="DNA clamp"/>
    <property type="match status" value="2"/>
</dbReference>
<evidence type="ECO:0000256" key="2">
    <source>
        <dbReference type="ARBA" id="ARBA00023125"/>
    </source>
</evidence>
<dbReference type="AlphaFoldDB" id="A0A830FI92"/>
<dbReference type="GO" id="GO:0006272">
    <property type="term" value="P:leading strand elongation"/>
    <property type="evidence" value="ECO:0007669"/>
    <property type="project" value="TreeGrafter"/>
</dbReference>
<protein>
    <recommendedName>
        <fullName evidence="3">DNA polymerase sliding clamp</fullName>
    </recommendedName>
    <alternativeName>
        <fullName evidence="3">Proliferating cell nuclear antigen homolog</fullName>
        <shortName evidence="3">PCNA</shortName>
    </alternativeName>
</protein>
<comment type="subunit">
    <text evidence="3">Homotrimer. The subunits circularize to form a toroid; DNA passes through its center. Replication factor C (RFC) is required to load the toroid on the DNA.</text>
</comment>
<comment type="similarity">
    <text evidence="3">Belongs to the PCNA family.</text>
</comment>
<dbReference type="InterPro" id="IPR046938">
    <property type="entry name" value="DNA_clamp_sf"/>
</dbReference>
<evidence type="ECO:0000259" key="4">
    <source>
        <dbReference type="Pfam" id="PF00705"/>
    </source>
</evidence>
<reference evidence="5" key="2">
    <citation type="submission" date="2020-09" db="EMBL/GenBank/DDBJ databases">
        <authorList>
            <person name="Sun Q."/>
            <person name="Ohkuma M."/>
        </authorList>
    </citation>
    <scope>NUCLEOTIDE SEQUENCE</scope>
    <source>
        <strain evidence="5">JCM 19596</strain>
    </source>
</reference>
<comment type="caution">
    <text evidence="5">The sequence shown here is derived from an EMBL/GenBank/DDBJ whole genome shotgun (WGS) entry which is preliminary data.</text>
</comment>
<keyword evidence="6" id="KW-1185">Reference proteome</keyword>
<evidence type="ECO:0000313" key="6">
    <source>
        <dbReference type="Proteomes" id="UP000607197"/>
    </source>
</evidence>
<dbReference type="PANTHER" id="PTHR11352">
    <property type="entry name" value="PROLIFERATING CELL NUCLEAR ANTIGEN"/>
    <property type="match status" value="1"/>
</dbReference>
<evidence type="ECO:0000256" key="1">
    <source>
        <dbReference type="ARBA" id="ARBA00022705"/>
    </source>
</evidence>
<evidence type="ECO:0000256" key="3">
    <source>
        <dbReference type="HAMAP-Rule" id="MF_00317"/>
    </source>
</evidence>
<dbReference type="CDD" id="cd00577">
    <property type="entry name" value="PCNA"/>
    <property type="match status" value="1"/>
</dbReference>
<dbReference type="EMBL" id="BMPG01000002">
    <property type="protein sequence ID" value="GGL57783.1"/>
    <property type="molecule type" value="Genomic_DNA"/>
</dbReference>
<accession>A0A830FI92</accession>
<evidence type="ECO:0000313" key="5">
    <source>
        <dbReference type="EMBL" id="GGL57783.1"/>
    </source>
</evidence>
<dbReference type="Pfam" id="PF00705">
    <property type="entry name" value="PCNA_N"/>
    <property type="match status" value="1"/>
</dbReference>
<dbReference type="InterPro" id="IPR022648">
    <property type="entry name" value="Pr_cel_nuc_antig_N"/>
</dbReference>
<dbReference type="GO" id="GO:0006275">
    <property type="term" value="P:regulation of DNA replication"/>
    <property type="evidence" value="ECO:0007669"/>
    <property type="project" value="UniProtKB-UniRule"/>
</dbReference>
<organism evidence="5 6">
    <name type="scientific">Halocalculus aciditolerans</name>
    <dbReference type="NCBI Taxonomy" id="1383812"/>
    <lineage>
        <taxon>Archaea</taxon>
        <taxon>Methanobacteriati</taxon>
        <taxon>Methanobacteriota</taxon>
        <taxon>Stenosarchaea group</taxon>
        <taxon>Halobacteria</taxon>
        <taxon>Halobacteriales</taxon>
        <taxon>Halobacteriaceae</taxon>
        <taxon>Halocalculus</taxon>
    </lineage>
</organism>
<sequence>MSEAAPKDAEEEPSAATSTDPLEVIVRAGVVKDVIGQMQSIVDEGVFQIGREGLYVGVVDPANVAMLEIDLEPKAFESVGDGQFPIGLDINRLEDYLKRASKSDPVEFEYLPETRKMEIRHEKREFNMAAIDPDSMRNGPDDMVPDVPVSFSVAVSEFRAAIEDADLVADHVIVEADPDAEEIRVLGNGDTDDVRTVFGNEGLEEAQVPEEVRSIFSTDYLVGDDGMLNPMPKDAILSVKLGDEMPLKAVHELDDGRGSVEIGLAPRIVSD</sequence>
<dbReference type="RefSeq" id="WP_229773978.1">
    <property type="nucleotide sequence ID" value="NZ_BMPG01000002.1"/>
</dbReference>
<dbReference type="Gene3D" id="3.70.10.10">
    <property type="match status" value="1"/>
</dbReference>
<dbReference type="InterPro" id="IPR022659">
    <property type="entry name" value="Pr_cel_nuc_antig_CS"/>
</dbReference>
<dbReference type="GO" id="GO:0003677">
    <property type="term" value="F:DNA binding"/>
    <property type="evidence" value="ECO:0007669"/>
    <property type="project" value="UniProtKB-UniRule"/>
</dbReference>
<name>A0A830FI92_9EURY</name>
<feature type="domain" description="Proliferating cell nuclear antigen PCNA N-terminal" evidence="4">
    <location>
        <begin position="26"/>
        <end position="108"/>
    </location>
</feature>